<proteinExistence type="inferred from homology"/>
<feature type="binding site" evidence="4">
    <location>
        <position position="167"/>
    </location>
    <ligand>
        <name>Zn(2+)</name>
        <dbReference type="ChEBI" id="CHEBI:29105"/>
        <label>1</label>
    </ligand>
</feature>
<dbReference type="SUPFAM" id="SSF56300">
    <property type="entry name" value="Metallo-dependent phosphatases"/>
    <property type="match status" value="1"/>
</dbReference>
<dbReference type="PIRSF" id="PIRSF000948">
    <property type="entry name" value="Sphingomy_PDE"/>
    <property type="match status" value="1"/>
</dbReference>
<keyword evidence="1 3" id="KW-0378">Hydrolase</keyword>
<feature type="domain" description="Calcineurin-like phosphoesterase" evidence="7">
    <location>
        <begin position="159"/>
        <end position="423"/>
    </location>
</feature>
<keyword evidence="6" id="KW-0732">Signal</keyword>
<feature type="disulfide bond" evidence="5">
    <location>
        <begin position="53"/>
        <end position="129"/>
    </location>
</feature>
<dbReference type="InterPro" id="IPR011160">
    <property type="entry name" value="Sphingomy_PDE"/>
</dbReference>
<sequence length="651" mass="70266">MRFSSIVAGVLAILPVFTSGLTISDTTGRALNAYSKRSTVSDIVSDIENAASCSACEALLVVLKVLAHTGNDNFVSVITEICILAGIEDDDVCAGAIGLEGPILAHDLRVMTVGTRTSQLFCLTVFGLCQWPAIEAYTVSMTPKPATSRPAPSGNCPLQVVHISDIHVDLSYETGASYNCTKNICCRPYTTADALGNNNYPAGAYGEHTCDSPVTLEESLYSAIESLVPNKAFTIFTGDVVEGAVWLVTDTEVTNDLNDAYSRMKSLGQTYAVVGNHDSSPVNSFPPGAVDTTISTQWAYDTMSSDWSSWIGATAAAEANSNYGSYSVLTSEGLRIISVNTNFWYKQNFWLYEATMERDPSGQLAWLVTELEGAETAGERVWLMGHMPLGSSDAFHDQSQYFDQIIQRFDATISAVFYGHTHQDEFEIAYSTPAAPTAGTAVMVSYIAPALTPTSGNPTFRVYDVDPVTFAILDYTVYYTNISSPTYQSGPVWEKLYSVKEAYGSLLTPPYTDPTAELTPAFWHNVTVLFENDDAVFQAWYARRGRDFSSATCTGSCKTAFLCELRASQSQYNCGTVSPGINFKRDDSNTTSLKSTHTDCEGSAILPILGAFTASGVTGLTNALVDKLGSDWLDTEVPANYTAVGWNATSS</sequence>
<keyword evidence="4" id="KW-0479">Metal-binding</keyword>
<dbReference type="OrthoDB" id="282973at2759"/>
<protein>
    <recommendedName>
        <fullName evidence="3">Sphingomyelin phosphodiesterase</fullName>
    </recommendedName>
</protein>
<keyword evidence="3" id="KW-0326">Glycosidase</keyword>
<name>A0A2J6QH85_9HELO</name>
<dbReference type="GO" id="GO:0006685">
    <property type="term" value="P:sphingomyelin catabolic process"/>
    <property type="evidence" value="ECO:0007669"/>
    <property type="project" value="UniProtKB-UniRule"/>
</dbReference>
<feature type="binding site" evidence="4">
    <location>
        <position position="239"/>
    </location>
    <ligand>
        <name>Zn(2+)</name>
        <dbReference type="ChEBI" id="CHEBI:29105"/>
        <label>2</label>
    </ligand>
</feature>
<evidence type="ECO:0000256" key="5">
    <source>
        <dbReference type="PIRSR" id="PIRSR000948-2"/>
    </source>
</evidence>
<dbReference type="GO" id="GO:0016798">
    <property type="term" value="F:hydrolase activity, acting on glycosyl bonds"/>
    <property type="evidence" value="ECO:0007669"/>
    <property type="project" value="UniProtKB-KW"/>
</dbReference>
<feature type="chain" id="PRO_5014435714" description="Sphingomyelin phosphodiesterase" evidence="6">
    <location>
        <begin position="21"/>
        <end position="651"/>
    </location>
</feature>
<keyword evidence="4" id="KW-0862">Zinc</keyword>
<dbReference type="STRING" id="1745343.A0A2J6QH85"/>
<dbReference type="InterPro" id="IPR029052">
    <property type="entry name" value="Metallo-depent_PP-like"/>
</dbReference>
<feature type="disulfide bond" evidence="5">
    <location>
        <begin position="82"/>
        <end position="93"/>
    </location>
</feature>
<comment type="cofactor">
    <cofactor evidence="4">
        <name>Zn(2+)</name>
        <dbReference type="ChEBI" id="CHEBI:29105"/>
    </cofactor>
    <text evidence="4">Binds 2 Zn(2+) ions per subunit.</text>
</comment>
<evidence type="ECO:0000256" key="1">
    <source>
        <dbReference type="ARBA" id="ARBA00022801"/>
    </source>
</evidence>
<organism evidence="8 9">
    <name type="scientific">Hyaloscypha hepaticicola</name>
    <dbReference type="NCBI Taxonomy" id="2082293"/>
    <lineage>
        <taxon>Eukaryota</taxon>
        <taxon>Fungi</taxon>
        <taxon>Dikarya</taxon>
        <taxon>Ascomycota</taxon>
        <taxon>Pezizomycotina</taxon>
        <taxon>Leotiomycetes</taxon>
        <taxon>Helotiales</taxon>
        <taxon>Hyaloscyphaceae</taxon>
        <taxon>Hyaloscypha</taxon>
    </lineage>
</organism>
<dbReference type="InterPro" id="IPR004843">
    <property type="entry name" value="Calcineurin-like_PHP"/>
</dbReference>
<feature type="binding site" evidence="4">
    <location>
        <position position="165"/>
    </location>
    <ligand>
        <name>Zn(2+)</name>
        <dbReference type="ChEBI" id="CHEBI:29105"/>
        <label>1</label>
    </ligand>
</feature>
<evidence type="ECO:0000256" key="4">
    <source>
        <dbReference type="PIRSR" id="PIRSR000948-1"/>
    </source>
</evidence>
<dbReference type="PANTHER" id="PTHR10340">
    <property type="entry name" value="SPHINGOMYELIN PHOSPHODIESTERASE"/>
    <property type="match status" value="1"/>
</dbReference>
<feature type="disulfide bond" evidence="5">
    <location>
        <begin position="186"/>
        <end position="210"/>
    </location>
</feature>
<keyword evidence="9" id="KW-1185">Reference proteome</keyword>
<evidence type="ECO:0000256" key="2">
    <source>
        <dbReference type="ARBA" id="ARBA00023180"/>
    </source>
</evidence>
<dbReference type="GO" id="GO:0004767">
    <property type="term" value="F:sphingomyelin phosphodiesterase activity"/>
    <property type="evidence" value="ECO:0007669"/>
    <property type="project" value="UniProtKB-UniRule"/>
</dbReference>
<feature type="binding site" evidence="4">
    <location>
        <position position="422"/>
    </location>
    <ligand>
        <name>Zn(2+)</name>
        <dbReference type="ChEBI" id="CHEBI:29105"/>
        <label>1</label>
    </ligand>
</feature>
<feature type="disulfide bond" evidence="5">
    <location>
        <begin position="553"/>
        <end position="557"/>
    </location>
</feature>
<evidence type="ECO:0000313" key="9">
    <source>
        <dbReference type="Proteomes" id="UP000235672"/>
    </source>
</evidence>
<feature type="binding site" evidence="4">
    <location>
        <position position="239"/>
    </location>
    <ligand>
        <name>Zn(2+)</name>
        <dbReference type="ChEBI" id="CHEBI:29105"/>
        <label>1</label>
    </ligand>
</feature>
<dbReference type="EMBL" id="KZ613469">
    <property type="protein sequence ID" value="PMD25630.1"/>
    <property type="molecule type" value="Genomic_DNA"/>
</dbReference>
<evidence type="ECO:0000313" key="8">
    <source>
        <dbReference type="EMBL" id="PMD25630.1"/>
    </source>
</evidence>
<comment type="function">
    <text evidence="3">Converts sphingomyelin to ceramide.</text>
</comment>
<gene>
    <name evidence="8" type="ORF">NA56DRAFT_592453</name>
</gene>
<dbReference type="Proteomes" id="UP000235672">
    <property type="component" value="Unassembled WGS sequence"/>
</dbReference>
<dbReference type="GO" id="GO:0016020">
    <property type="term" value="C:membrane"/>
    <property type="evidence" value="ECO:0007669"/>
    <property type="project" value="GOC"/>
</dbReference>
<reference evidence="8 9" key="1">
    <citation type="submission" date="2016-05" db="EMBL/GenBank/DDBJ databases">
        <title>A degradative enzymes factory behind the ericoid mycorrhizal symbiosis.</title>
        <authorList>
            <consortium name="DOE Joint Genome Institute"/>
            <person name="Martino E."/>
            <person name="Morin E."/>
            <person name="Grelet G."/>
            <person name="Kuo A."/>
            <person name="Kohler A."/>
            <person name="Daghino S."/>
            <person name="Barry K."/>
            <person name="Choi C."/>
            <person name="Cichocki N."/>
            <person name="Clum A."/>
            <person name="Copeland A."/>
            <person name="Hainaut M."/>
            <person name="Haridas S."/>
            <person name="Labutti K."/>
            <person name="Lindquist E."/>
            <person name="Lipzen A."/>
            <person name="Khouja H.-R."/>
            <person name="Murat C."/>
            <person name="Ohm R."/>
            <person name="Olson A."/>
            <person name="Spatafora J."/>
            <person name="Veneault-Fourrey C."/>
            <person name="Henrissat B."/>
            <person name="Grigoriev I."/>
            <person name="Martin F."/>
            <person name="Perotto S."/>
        </authorList>
    </citation>
    <scope>NUCLEOTIDE SEQUENCE [LARGE SCALE GENOMIC DNA]</scope>
    <source>
        <strain evidence="8 9">UAMH 7357</strain>
    </source>
</reference>
<feature type="binding site" evidence="4">
    <location>
        <position position="276"/>
    </location>
    <ligand>
        <name>Zn(2+)</name>
        <dbReference type="ChEBI" id="CHEBI:29105"/>
        <label>2</label>
    </ligand>
</feature>
<dbReference type="Pfam" id="PF00149">
    <property type="entry name" value="Metallophos"/>
    <property type="match status" value="1"/>
</dbReference>
<keyword evidence="2" id="KW-0325">Glycoprotein</keyword>
<dbReference type="InterPro" id="IPR041805">
    <property type="entry name" value="ASMase/PPN1_MPP"/>
</dbReference>
<dbReference type="Gene3D" id="3.60.21.10">
    <property type="match status" value="1"/>
</dbReference>
<evidence type="ECO:0000259" key="7">
    <source>
        <dbReference type="Pfam" id="PF00149"/>
    </source>
</evidence>
<dbReference type="PANTHER" id="PTHR10340:SF34">
    <property type="entry name" value="SPHINGOMYELIN PHOSPHODIESTERASE"/>
    <property type="match status" value="1"/>
</dbReference>
<feature type="binding site" evidence="4">
    <location>
        <position position="420"/>
    </location>
    <ligand>
        <name>Zn(2+)</name>
        <dbReference type="ChEBI" id="CHEBI:29105"/>
        <label>2</label>
    </ligand>
</feature>
<feature type="signal peptide" evidence="6">
    <location>
        <begin position="1"/>
        <end position="20"/>
    </location>
</feature>
<comment type="similarity">
    <text evidence="3">Belongs to the acid sphingomyelinase family.</text>
</comment>
<feature type="disulfide bond" evidence="5">
    <location>
        <begin position="180"/>
        <end position="185"/>
    </location>
</feature>
<keyword evidence="5" id="KW-1015">Disulfide bond</keyword>
<evidence type="ECO:0000256" key="3">
    <source>
        <dbReference type="PIRNR" id="PIRNR000948"/>
    </source>
</evidence>
<dbReference type="GO" id="GO:0046872">
    <property type="term" value="F:metal ion binding"/>
    <property type="evidence" value="ECO:0007669"/>
    <property type="project" value="UniProtKB-KW"/>
</dbReference>
<dbReference type="CDD" id="cd00842">
    <property type="entry name" value="MPP_ASMase"/>
    <property type="match status" value="1"/>
</dbReference>
<feature type="binding site" evidence="4">
    <location>
        <position position="386"/>
    </location>
    <ligand>
        <name>Zn(2+)</name>
        <dbReference type="ChEBI" id="CHEBI:29105"/>
        <label>2</label>
    </ligand>
</feature>
<evidence type="ECO:0000256" key="6">
    <source>
        <dbReference type="SAM" id="SignalP"/>
    </source>
</evidence>
<dbReference type="AlphaFoldDB" id="A0A2J6QH85"/>
<accession>A0A2J6QH85</accession>